<dbReference type="GO" id="GO:0046496">
    <property type="term" value="P:nicotinamide nucleotide metabolic process"/>
    <property type="evidence" value="ECO:0007669"/>
    <property type="project" value="UniProtKB-UniRule"/>
</dbReference>
<comment type="catalytic activity">
    <reaction evidence="16 17 19">
        <text>(6S)-NADPHX + ADP = AMP + phosphate + NADPH + H(+)</text>
        <dbReference type="Rhea" id="RHEA:32235"/>
        <dbReference type="ChEBI" id="CHEBI:15378"/>
        <dbReference type="ChEBI" id="CHEBI:43474"/>
        <dbReference type="ChEBI" id="CHEBI:57783"/>
        <dbReference type="ChEBI" id="CHEBI:64076"/>
        <dbReference type="ChEBI" id="CHEBI:456215"/>
        <dbReference type="ChEBI" id="CHEBI:456216"/>
        <dbReference type="EC" id="4.2.1.136"/>
    </reaction>
</comment>
<dbReference type="InterPro" id="IPR029056">
    <property type="entry name" value="Ribokinase-like"/>
</dbReference>
<dbReference type="GO" id="GO:0052856">
    <property type="term" value="F:NAD(P)HX epimerase activity"/>
    <property type="evidence" value="ECO:0007669"/>
    <property type="project" value="UniProtKB-UniRule"/>
</dbReference>
<comment type="catalytic activity">
    <reaction evidence="2 18 19">
        <text>(6R)-NADPHX = (6S)-NADPHX</text>
        <dbReference type="Rhea" id="RHEA:32227"/>
        <dbReference type="ChEBI" id="CHEBI:64076"/>
        <dbReference type="ChEBI" id="CHEBI:64077"/>
        <dbReference type="EC" id="5.1.99.6"/>
    </reaction>
</comment>
<evidence type="ECO:0000256" key="7">
    <source>
        <dbReference type="ARBA" id="ARBA00022840"/>
    </source>
</evidence>
<comment type="function">
    <text evidence="17">Catalyzes the dehydration of the S-form of NAD(P)HX at the expense of ADP, which is converted to AMP. Together with NAD(P)HX epimerase, which catalyzes the epimerization of the S- and R-forms, the enzyme allows the repair of both epimers of NAD(P)HX, a damaged form of NAD(P)H that is a result of enzymatic or heat-dependent hydration.</text>
</comment>
<evidence type="ECO:0000256" key="1">
    <source>
        <dbReference type="ARBA" id="ARBA00000013"/>
    </source>
</evidence>
<evidence type="ECO:0000259" key="20">
    <source>
        <dbReference type="PROSITE" id="PS51383"/>
    </source>
</evidence>
<evidence type="ECO:0000256" key="18">
    <source>
        <dbReference type="HAMAP-Rule" id="MF_01966"/>
    </source>
</evidence>
<keyword evidence="7 17" id="KW-0067">ATP-binding</keyword>
<keyword evidence="5 18" id="KW-0479">Metal-binding</keyword>
<dbReference type="InterPro" id="IPR017953">
    <property type="entry name" value="Carbohydrate_kinase_pred_CS"/>
</dbReference>
<dbReference type="RefSeq" id="WP_034554053.1">
    <property type="nucleotide sequence ID" value="NZ_JRPC02000002.1"/>
</dbReference>
<comment type="catalytic activity">
    <reaction evidence="1 18 19">
        <text>(6R)-NADHX = (6S)-NADHX</text>
        <dbReference type="Rhea" id="RHEA:32215"/>
        <dbReference type="ChEBI" id="CHEBI:64074"/>
        <dbReference type="ChEBI" id="CHEBI:64075"/>
        <dbReference type="EC" id="5.1.99.6"/>
    </reaction>
</comment>
<dbReference type="InterPro" id="IPR030677">
    <property type="entry name" value="Nnr"/>
</dbReference>
<dbReference type="PIRSF" id="PIRSF017184">
    <property type="entry name" value="Nnr"/>
    <property type="match status" value="1"/>
</dbReference>
<dbReference type="EC" id="4.2.1.136" evidence="19"/>
<comment type="function">
    <text evidence="14 19">Bifunctional enzyme that catalyzes the epimerization of the S- and R-forms of NAD(P)HX and the dehydration of the S-form of NAD(P)HX at the expense of ADP, which is converted to AMP. This allows the repair of both epimers of NAD(P)HX, a damaged form of NAD(P)H that is a result of enzymatic or heat-dependent hydration.</text>
</comment>
<dbReference type="SUPFAM" id="SSF53613">
    <property type="entry name" value="Ribokinase-like"/>
    <property type="match status" value="1"/>
</dbReference>
<dbReference type="EC" id="5.1.99.6" evidence="19"/>
<evidence type="ECO:0000256" key="11">
    <source>
        <dbReference type="ARBA" id="ARBA00023235"/>
    </source>
</evidence>
<feature type="binding site" evidence="18">
    <location>
        <position position="57"/>
    </location>
    <ligand>
        <name>K(+)</name>
        <dbReference type="ChEBI" id="CHEBI:29103"/>
    </ligand>
</feature>
<sequence length="477" mass="52612">MKKIFTNTSLLDKNAIDKFYLSPEILMENAARGMREFMLPFCKEDSKILFICGAGDNGADCLALARMLCGRCKITILLPLALKSRLALLQFQRLKSLESHCELNFIQTLEHKEKFDIIVDGIFGIGFRGDLPKNLENLLLLLNQMQALKIACDIPSGIDKAGNPRFIQNKPLAFRANFTLTMGALKTGLFSDYAKDFVGDILLLHLGIEENLFTPNSPFHLLEEKDFNPPLRETNNCNKGDFGHLSIFIGEKGGAGILAALAGLRIGAGLVSIIGECPNCPIEIMQTKNLPANTTAILLGMGYGRKSPSLIKTLQPYKEIPLLLDADMFYHEDFKAFLKNFTNLILTPHPKEFIEILKQLNNQEISISEVQKNRIPLALEFSQNYPNTTLVLKGANTLLAKKGEVFINPLGTNTLAKGGSGDVLAGIIGGYLAQGYDCLEACIQGILTHSLCAKKFATKNANFALSPLDLIEQIRYI</sequence>
<reference evidence="22 23" key="1">
    <citation type="journal article" date="2014" name="Genome Announc.">
        <title>Draft genome sequences of eight enterohepatic helicobacter species isolated from both laboratory and wild rodents.</title>
        <authorList>
            <person name="Sheh A."/>
            <person name="Shen Z."/>
            <person name="Fox J.G."/>
        </authorList>
    </citation>
    <scope>NUCLEOTIDE SEQUENCE [LARGE SCALE GENOMIC DNA]</scope>
    <source>
        <strain evidence="22 23">MIT-03-7007</strain>
    </source>
</reference>
<evidence type="ECO:0000313" key="22">
    <source>
        <dbReference type="EMBL" id="TLE17055.1"/>
    </source>
</evidence>
<evidence type="ECO:0000256" key="9">
    <source>
        <dbReference type="ARBA" id="ARBA00022958"/>
    </source>
</evidence>
<dbReference type="GO" id="GO:0110051">
    <property type="term" value="P:metabolite repair"/>
    <property type="evidence" value="ECO:0007669"/>
    <property type="project" value="TreeGrafter"/>
</dbReference>
<dbReference type="Gene3D" id="3.40.50.10260">
    <property type="entry name" value="YjeF N-terminal domain"/>
    <property type="match status" value="1"/>
</dbReference>
<comment type="cofactor">
    <cofactor evidence="17">
        <name>Mg(2+)</name>
        <dbReference type="ChEBI" id="CHEBI:18420"/>
    </cofactor>
</comment>
<dbReference type="InterPro" id="IPR036652">
    <property type="entry name" value="YjeF_N_dom_sf"/>
</dbReference>
<dbReference type="HAMAP" id="MF_01966">
    <property type="entry name" value="NADHX_epimerase"/>
    <property type="match status" value="1"/>
</dbReference>
<evidence type="ECO:0000256" key="10">
    <source>
        <dbReference type="ARBA" id="ARBA00023027"/>
    </source>
</evidence>
<keyword evidence="10 17" id="KW-0520">NAD</keyword>
<feature type="domain" description="YjeF N-terminal" evidence="21">
    <location>
        <begin position="8"/>
        <end position="214"/>
    </location>
</feature>
<dbReference type="Proteomes" id="UP000029920">
    <property type="component" value="Unassembled WGS sequence"/>
</dbReference>
<dbReference type="NCBIfam" id="TIGR00197">
    <property type="entry name" value="yjeF_nterm"/>
    <property type="match status" value="1"/>
</dbReference>
<dbReference type="AlphaFoldDB" id="A0A4V6I6U1"/>
<dbReference type="EMBL" id="JRPC02000002">
    <property type="protein sequence ID" value="TLE17055.1"/>
    <property type="molecule type" value="Genomic_DNA"/>
</dbReference>
<evidence type="ECO:0000256" key="13">
    <source>
        <dbReference type="ARBA" id="ARBA00023268"/>
    </source>
</evidence>
<comment type="caution">
    <text evidence="18">Lacks conserved residue(s) required for the propagation of feature annotation.</text>
</comment>
<comment type="similarity">
    <text evidence="4 19">In the C-terminal section; belongs to the NnrD/CARKD family.</text>
</comment>
<evidence type="ECO:0000256" key="17">
    <source>
        <dbReference type="HAMAP-Rule" id="MF_01965"/>
    </source>
</evidence>
<comment type="catalytic activity">
    <reaction evidence="15 17 19">
        <text>(6S)-NADHX + ADP = AMP + phosphate + NADH + H(+)</text>
        <dbReference type="Rhea" id="RHEA:32223"/>
        <dbReference type="ChEBI" id="CHEBI:15378"/>
        <dbReference type="ChEBI" id="CHEBI:43474"/>
        <dbReference type="ChEBI" id="CHEBI:57945"/>
        <dbReference type="ChEBI" id="CHEBI:64074"/>
        <dbReference type="ChEBI" id="CHEBI:456215"/>
        <dbReference type="ChEBI" id="CHEBI:456216"/>
        <dbReference type="EC" id="4.2.1.136"/>
    </reaction>
</comment>
<keyword evidence="9 18" id="KW-0630">Potassium</keyword>
<dbReference type="PROSITE" id="PS51383">
    <property type="entry name" value="YJEF_C_3"/>
    <property type="match status" value="1"/>
</dbReference>
<evidence type="ECO:0000256" key="4">
    <source>
        <dbReference type="ARBA" id="ARBA00009524"/>
    </source>
</evidence>
<dbReference type="PANTHER" id="PTHR12592:SF0">
    <property type="entry name" value="ATP-DEPENDENT (S)-NAD(P)H-HYDRATE DEHYDRATASE"/>
    <property type="match status" value="1"/>
</dbReference>
<dbReference type="GO" id="GO:0046872">
    <property type="term" value="F:metal ion binding"/>
    <property type="evidence" value="ECO:0007669"/>
    <property type="project" value="UniProtKB-UniRule"/>
</dbReference>
<evidence type="ECO:0000256" key="2">
    <source>
        <dbReference type="ARBA" id="ARBA00000909"/>
    </source>
</evidence>
<feature type="binding site" evidence="17">
    <location>
        <position position="302"/>
    </location>
    <ligand>
        <name>(6S)-NADPHX</name>
        <dbReference type="ChEBI" id="CHEBI:64076"/>
    </ligand>
</feature>
<feature type="binding site" evidence="18">
    <location>
        <position position="153"/>
    </location>
    <ligand>
        <name>(6S)-NADPHX</name>
        <dbReference type="ChEBI" id="CHEBI:64076"/>
    </ligand>
</feature>
<dbReference type="NCBIfam" id="TIGR00196">
    <property type="entry name" value="yjeF_cterm"/>
    <property type="match status" value="1"/>
</dbReference>
<comment type="similarity">
    <text evidence="17">Belongs to the NnrD/CARKD family.</text>
</comment>
<evidence type="ECO:0000256" key="6">
    <source>
        <dbReference type="ARBA" id="ARBA00022741"/>
    </source>
</evidence>
<comment type="similarity">
    <text evidence="18">Belongs to the NnrE/AIBP family.</text>
</comment>
<feature type="binding site" evidence="17">
    <location>
        <position position="421"/>
    </location>
    <ligand>
        <name>AMP</name>
        <dbReference type="ChEBI" id="CHEBI:456215"/>
    </ligand>
</feature>
<feature type="binding site" evidence="17">
    <location>
        <position position="422"/>
    </location>
    <ligand>
        <name>(6S)-NADPHX</name>
        <dbReference type="ChEBI" id="CHEBI:64076"/>
    </ligand>
</feature>
<organism evidence="22 23">
    <name type="scientific">Helicobacter apodemus</name>
    <dbReference type="NCBI Taxonomy" id="135569"/>
    <lineage>
        <taxon>Bacteria</taxon>
        <taxon>Pseudomonadati</taxon>
        <taxon>Campylobacterota</taxon>
        <taxon>Epsilonproteobacteria</taxon>
        <taxon>Campylobacterales</taxon>
        <taxon>Helicobacteraceae</taxon>
        <taxon>Helicobacter</taxon>
    </lineage>
</organism>
<dbReference type="GO" id="GO:0005524">
    <property type="term" value="F:ATP binding"/>
    <property type="evidence" value="ECO:0007669"/>
    <property type="project" value="UniProtKB-UniRule"/>
</dbReference>
<dbReference type="GO" id="GO:0052855">
    <property type="term" value="F:ADP-dependent NAD(P)H-hydrate dehydratase activity"/>
    <property type="evidence" value="ECO:0007669"/>
    <property type="project" value="UniProtKB-UniRule"/>
</dbReference>
<dbReference type="InterPro" id="IPR004443">
    <property type="entry name" value="YjeF_N_dom"/>
</dbReference>
<feature type="binding site" evidence="17">
    <location>
        <position position="255"/>
    </location>
    <ligand>
        <name>(6S)-NADPHX</name>
        <dbReference type="ChEBI" id="CHEBI:64076"/>
    </ligand>
</feature>
<feature type="binding site" evidence="18">
    <location>
        <position position="120"/>
    </location>
    <ligand>
        <name>K(+)</name>
        <dbReference type="ChEBI" id="CHEBI:29103"/>
    </ligand>
</feature>
<evidence type="ECO:0000256" key="8">
    <source>
        <dbReference type="ARBA" id="ARBA00022857"/>
    </source>
</evidence>
<evidence type="ECO:0000256" key="12">
    <source>
        <dbReference type="ARBA" id="ARBA00023239"/>
    </source>
</evidence>
<keyword evidence="11 18" id="KW-0413">Isomerase</keyword>
<dbReference type="PROSITE" id="PS51385">
    <property type="entry name" value="YJEF_N"/>
    <property type="match status" value="1"/>
</dbReference>
<evidence type="ECO:0000256" key="16">
    <source>
        <dbReference type="ARBA" id="ARBA00049209"/>
    </source>
</evidence>
<comment type="subunit">
    <text evidence="17">Homotetramer.</text>
</comment>
<feature type="binding site" evidence="17">
    <location>
        <position position="349"/>
    </location>
    <ligand>
        <name>(6S)-NADPHX</name>
        <dbReference type="ChEBI" id="CHEBI:64076"/>
    </ligand>
</feature>
<dbReference type="PANTHER" id="PTHR12592">
    <property type="entry name" value="ATP-DEPENDENT (S)-NAD(P)H-HYDRATE DEHYDRATASE FAMILY MEMBER"/>
    <property type="match status" value="1"/>
</dbReference>
<feature type="binding site" evidence="18">
    <location>
        <position position="156"/>
    </location>
    <ligand>
        <name>K(+)</name>
        <dbReference type="ChEBI" id="CHEBI:29103"/>
    </ligand>
</feature>
<comment type="caution">
    <text evidence="22">The sequence shown here is derived from an EMBL/GenBank/DDBJ whole genome shotgun (WGS) entry which is preliminary data.</text>
</comment>
<dbReference type="Gene3D" id="3.40.1190.20">
    <property type="match status" value="1"/>
</dbReference>
<dbReference type="CDD" id="cd01171">
    <property type="entry name" value="YXKO-related"/>
    <property type="match status" value="1"/>
</dbReference>
<accession>A0A4V6I6U1</accession>
<dbReference type="PROSITE" id="PS01050">
    <property type="entry name" value="YJEF_C_2"/>
    <property type="match status" value="1"/>
</dbReference>
<dbReference type="HAMAP" id="MF_01965">
    <property type="entry name" value="NADHX_dehydratase"/>
    <property type="match status" value="1"/>
</dbReference>
<evidence type="ECO:0000256" key="15">
    <source>
        <dbReference type="ARBA" id="ARBA00048238"/>
    </source>
</evidence>
<dbReference type="InterPro" id="IPR000631">
    <property type="entry name" value="CARKD"/>
</dbReference>
<comment type="similarity">
    <text evidence="3 19">In the N-terminal section; belongs to the NnrE/AIBP family.</text>
</comment>
<comment type="function">
    <text evidence="18">Catalyzes the epimerization of the S- and R-forms of NAD(P)HX, a damaged form of NAD(P)H that is a result of enzymatic or heat-dependent hydration. This is a prerequisite for the S-specific NAD(P)H-hydrate dehydratase to allow the repair of both epimers of NAD(P)HX.</text>
</comment>
<dbReference type="Pfam" id="PF03853">
    <property type="entry name" value="YjeF_N"/>
    <property type="match status" value="1"/>
</dbReference>
<keyword evidence="23" id="KW-1185">Reference proteome</keyword>
<proteinExistence type="inferred from homology"/>
<dbReference type="SUPFAM" id="SSF64153">
    <property type="entry name" value="YjeF N-terminal domain-like"/>
    <property type="match status" value="1"/>
</dbReference>
<keyword evidence="12 17" id="KW-0456">Lyase</keyword>
<name>A0A4V6I6U1_9HELI</name>
<feature type="binding site" evidence="18">
    <location>
        <begin position="124"/>
        <end position="130"/>
    </location>
    <ligand>
        <name>(6S)-NADPHX</name>
        <dbReference type="ChEBI" id="CHEBI:64076"/>
    </ligand>
</feature>
<evidence type="ECO:0000256" key="19">
    <source>
        <dbReference type="PIRNR" id="PIRNR017184"/>
    </source>
</evidence>
<evidence type="ECO:0000313" key="23">
    <source>
        <dbReference type="Proteomes" id="UP000029920"/>
    </source>
</evidence>
<evidence type="ECO:0000256" key="3">
    <source>
        <dbReference type="ARBA" id="ARBA00006001"/>
    </source>
</evidence>
<evidence type="ECO:0000256" key="5">
    <source>
        <dbReference type="ARBA" id="ARBA00022723"/>
    </source>
</evidence>
<evidence type="ECO:0000256" key="14">
    <source>
        <dbReference type="ARBA" id="ARBA00025153"/>
    </source>
</evidence>
<dbReference type="Pfam" id="PF01256">
    <property type="entry name" value="Carb_kinase"/>
    <property type="match status" value="1"/>
</dbReference>
<feature type="domain" description="YjeF C-terminal" evidence="20">
    <location>
        <begin position="222"/>
        <end position="477"/>
    </location>
</feature>
<keyword evidence="6 17" id="KW-0547">Nucleotide-binding</keyword>
<feature type="binding site" evidence="18">
    <location>
        <begin position="56"/>
        <end position="60"/>
    </location>
    <ligand>
        <name>(6S)-NADPHX</name>
        <dbReference type="ChEBI" id="CHEBI:64076"/>
    </ligand>
</feature>
<comment type="cofactor">
    <cofactor evidence="18 19">
        <name>K(+)</name>
        <dbReference type="ChEBI" id="CHEBI:29103"/>
    </cofactor>
    <text evidence="18 19">Binds 1 potassium ion per subunit.</text>
</comment>
<evidence type="ECO:0000259" key="21">
    <source>
        <dbReference type="PROSITE" id="PS51385"/>
    </source>
</evidence>
<keyword evidence="13" id="KW-0511">Multifunctional enzyme</keyword>
<feature type="binding site" evidence="17">
    <location>
        <begin position="393"/>
        <end position="397"/>
    </location>
    <ligand>
        <name>AMP</name>
        <dbReference type="ChEBI" id="CHEBI:456215"/>
    </ligand>
</feature>
<keyword evidence="8 17" id="KW-0521">NADP</keyword>
<protein>
    <recommendedName>
        <fullName evidence="19">Bifunctional NAD(P)H-hydrate repair enzyme</fullName>
    </recommendedName>
    <alternativeName>
        <fullName evidence="19">Nicotinamide nucleotide repair protein</fullName>
    </alternativeName>
    <domain>
        <recommendedName>
            <fullName evidence="19">ADP-dependent (S)-NAD(P)H-hydrate dehydratase</fullName>
            <ecNumber evidence="19">4.2.1.136</ecNumber>
        </recommendedName>
        <alternativeName>
            <fullName evidence="19">ADP-dependent NAD(P)HX dehydratase</fullName>
        </alternativeName>
    </domain>
    <domain>
        <recommendedName>
            <fullName evidence="19">NAD(P)H-hydrate epimerase</fullName>
            <ecNumber evidence="19">5.1.99.6</ecNumber>
        </recommendedName>
    </domain>
</protein>
<gene>
    <name evidence="18" type="primary">nnrE</name>
    <name evidence="17" type="synonym">nnrD</name>
    <name evidence="22" type="ORF">LS72_001340</name>
</gene>